<evidence type="ECO:0000313" key="2">
    <source>
        <dbReference type="EMBL" id="RCS22441.1"/>
    </source>
</evidence>
<evidence type="ECO:0008006" key="4">
    <source>
        <dbReference type="Google" id="ProtNLM"/>
    </source>
</evidence>
<keyword evidence="1" id="KW-0472">Membrane</keyword>
<comment type="caution">
    <text evidence="2">The sequence shown here is derived from an EMBL/GenBank/DDBJ whole genome shotgun (WGS) entry which is preliminary data.</text>
</comment>
<organism evidence="2 3">
    <name type="scientific">Phyllobacterium salinisoli</name>
    <dbReference type="NCBI Taxonomy" id="1899321"/>
    <lineage>
        <taxon>Bacteria</taxon>
        <taxon>Pseudomonadati</taxon>
        <taxon>Pseudomonadota</taxon>
        <taxon>Alphaproteobacteria</taxon>
        <taxon>Hyphomicrobiales</taxon>
        <taxon>Phyllobacteriaceae</taxon>
        <taxon>Phyllobacterium</taxon>
    </lineage>
</organism>
<name>A0A368JZP6_9HYPH</name>
<accession>A0A368JZP6</accession>
<evidence type="ECO:0000256" key="1">
    <source>
        <dbReference type="SAM" id="Phobius"/>
    </source>
</evidence>
<feature type="transmembrane region" description="Helical" evidence="1">
    <location>
        <begin position="74"/>
        <end position="102"/>
    </location>
</feature>
<dbReference type="EMBL" id="QOZG01000008">
    <property type="protein sequence ID" value="RCS22441.1"/>
    <property type="molecule type" value="Genomic_DNA"/>
</dbReference>
<protein>
    <recommendedName>
        <fullName evidence="4">DUF3426 domain-containing protein</fullName>
    </recommendedName>
</protein>
<reference evidence="2 3" key="1">
    <citation type="submission" date="2018-07" db="EMBL/GenBank/DDBJ databases">
        <title>The draft genome of Phyllobacterium salinisoli.</title>
        <authorList>
            <person name="Liu L."/>
            <person name="Li L."/>
            <person name="Zhang X."/>
            <person name="Liang L."/>
        </authorList>
    </citation>
    <scope>NUCLEOTIDE SEQUENCE [LARGE SCALE GENOMIC DNA]</scope>
    <source>
        <strain evidence="2 3">LLAN61</strain>
    </source>
</reference>
<evidence type="ECO:0000313" key="3">
    <source>
        <dbReference type="Proteomes" id="UP000253420"/>
    </source>
</evidence>
<keyword evidence="3" id="KW-1185">Reference proteome</keyword>
<dbReference type="Proteomes" id="UP000253420">
    <property type="component" value="Unassembled WGS sequence"/>
</dbReference>
<keyword evidence="1" id="KW-1133">Transmembrane helix</keyword>
<gene>
    <name evidence="2" type="ORF">DUT91_18770</name>
</gene>
<keyword evidence="1" id="KW-0812">Transmembrane</keyword>
<proteinExistence type="predicted"/>
<dbReference type="AlphaFoldDB" id="A0A368JZP6"/>
<dbReference type="RefSeq" id="WP_114442029.1">
    <property type="nucleotide sequence ID" value="NZ_QOZG01000008.1"/>
</dbReference>
<sequence length="198" mass="21173">MAEIARKRIPETSGFGTDGTVEDAEFWSVVSQDAGLREKPVSLAPILRQPNQLSILKTGTRNHFASDQAGLPGAAYWVLVLLTAFGAFWMTGGHVVAAYLLASQTGPDGMKLSHINTRIEAHGGREVIFVAATVRNEGLRPDPVPEIAVTVEGRTGAKRDHYLGTRGLTIGPGESLTFSSRLPALEDGVKTVGVRLSR</sequence>
<dbReference type="OrthoDB" id="8029632at2"/>